<accession>A0A484X508</accession>
<organism evidence="1 2">
    <name type="scientific">Escherichia coli</name>
    <dbReference type="NCBI Taxonomy" id="562"/>
    <lineage>
        <taxon>Bacteria</taxon>
        <taxon>Pseudomonadati</taxon>
        <taxon>Pseudomonadota</taxon>
        <taxon>Gammaproteobacteria</taxon>
        <taxon>Enterobacterales</taxon>
        <taxon>Enterobacteriaceae</taxon>
        <taxon>Escherichia</taxon>
    </lineage>
</organism>
<sequence>MTSKPVDFTEQQFTLRLQKPQGVPAIEPARALVGSEQFVAQLPRPVYYKHHPAREPKVVNVRSAILTFALQTSRRVMMLKSIDICPAVSFAFTTRSAAKEKGCNGF</sequence>
<gene>
    <name evidence="1" type="ORF">NCTC9001_02787</name>
</gene>
<evidence type="ECO:0000313" key="1">
    <source>
        <dbReference type="EMBL" id="VFS18492.1"/>
    </source>
</evidence>
<evidence type="ECO:0000313" key="2">
    <source>
        <dbReference type="Proteomes" id="UP000372890"/>
    </source>
</evidence>
<protein>
    <submittedName>
        <fullName evidence="1">Uncharacterized protein</fullName>
    </submittedName>
</protein>
<proteinExistence type="predicted"/>
<name>A0A484X508_ECOLX</name>
<reference evidence="1 2" key="1">
    <citation type="submission" date="2019-03" db="EMBL/GenBank/DDBJ databases">
        <authorList>
            <consortium name="Pathogen Informatics"/>
        </authorList>
    </citation>
    <scope>NUCLEOTIDE SEQUENCE [LARGE SCALE GENOMIC DNA]</scope>
    <source>
        <strain evidence="1 2">NCTC9001</strain>
    </source>
</reference>
<dbReference type="EMBL" id="CAADIS010000004">
    <property type="protein sequence ID" value="VFS18492.1"/>
    <property type="molecule type" value="Genomic_DNA"/>
</dbReference>
<dbReference type="Proteomes" id="UP000372890">
    <property type="component" value="Unassembled WGS sequence"/>
</dbReference>
<dbReference type="AlphaFoldDB" id="A0A484X508"/>